<proteinExistence type="predicted"/>
<gene>
    <name evidence="1" type="ORF">SINDD18_00079</name>
</gene>
<dbReference type="AlphaFoldDB" id="A0A139RKG0"/>
<organism evidence="1 2">
    <name type="scientific">Streptococcus infantis</name>
    <dbReference type="NCBI Taxonomy" id="68892"/>
    <lineage>
        <taxon>Bacteria</taxon>
        <taxon>Bacillati</taxon>
        <taxon>Bacillota</taxon>
        <taxon>Bacilli</taxon>
        <taxon>Lactobacillales</taxon>
        <taxon>Streptococcaceae</taxon>
        <taxon>Streptococcus</taxon>
    </lineage>
</organism>
<dbReference type="EMBL" id="LQZF01000008">
    <property type="protein sequence ID" value="KXU15165.1"/>
    <property type="molecule type" value="Genomic_DNA"/>
</dbReference>
<dbReference type="RefSeq" id="WP_061862703.1">
    <property type="nucleotide sequence ID" value="NZ_KQ970818.1"/>
</dbReference>
<evidence type="ECO:0000313" key="1">
    <source>
        <dbReference type="EMBL" id="KXU15165.1"/>
    </source>
</evidence>
<accession>A0A139RKG0</accession>
<protein>
    <submittedName>
        <fullName evidence="1">Uncharacterized protein</fullName>
    </submittedName>
</protein>
<dbReference type="PATRIC" id="fig|68892.8.peg.99"/>
<dbReference type="Proteomes" id="UP000072578">
    <property type="component" value="Unassembled WGS sequence"/>
</dbReference>
<name>A0A139RKG0_9STRE</name>
<comment type="caution">
    <text evidence="1">The sequence shown here is derived from an EMBL/GenBank/DDBJ whole genome shotgun (WGS) entry which is preliminary data.</text>
</comment>
<evidence type="ECO:0000313" key="2">
    <source>
        <dbReference type="Proteomes" id="UP000072578"/>
    </source>
</evidence>
<sequence>MIKRVVCLILLVLTFVMIPTNIGASSQPLPSGRLTGEELAIEYAQEGQISVERAKIILSISLSDSKARTYRILSEKIIVNPDYEARVKFYCRTDESGQFRGITKLLATSLVNKDGNKEAPFTGNLFAYLEDPNRIFYMVSGEFYYKGSNKEQLYQREGGRMLEVIYDFMDDTSTGFPSFLENKLSF</sequence>
<reference evidence="1 2" key="1">
    <citation type="submission" date="2016-01" db="EMBL/GenBank/DDBJ databases">
        <title>Highly variable Streptococcus oralis are common among viridans streptococci isolated from primates.</title>
        <authorList>
            <person name="Denapaite D."/>
            <person name="Rieger M."/>
            <person name="Koendgen S."/>
            <person name="Brueckner R."/>
            <person name="Ochigava I."/>
            <person name="Kappeler P."/>
            <person name="Maetz-Rensing K."/>
            <person name="Leendertz F."/>
            <person name="Hakenbeck R."/>
        </authorList>
    </citation>
    <scope>NUCLEOTIDE SEQUENCE [LARGE SCALE GENOMIC DNA]</scope>
    <source>
        <strain evidence="1 2">DD18</strain>
    </source>
</reference>